<comment type="caution">
    <text evidence="2">The sequence shown here is derived from an EMBL/GenBank/DDBJ whole genome shotgun (WGS) entry which is preliminary data.</text>
</comment>
<protein>
    <submittedName>
        <fullName evidence="2">Uncharacterized protein</fullName>
    </submittedName>
</protein>
<feature type="region of interest" description="Disordered" evidence="1">
    <location>
        <begin position="73"/>
        <end position="93"/>
    </location>
</feature>
<dbReference type="AlphaFoldDB" id="K2MYX8"/>
<proteinExistence type="predicted"/>
<accession>K2MYX8</accession>
<dbReference type="OrthoDB" id="9871051at2"/>
<gene>
    <name evidence="2" type="ORF">NA2_19181</name>
</gene>
<organism evidence="2 3">
    <name type="scientific">Nitratireductor pacificus pht-3B</name>
    <dbReference type="NCBI Taxonomy" id="391937"/>
    <lineage>
        <taxon>Bacteria</taxon>
        <taxon>Pseudomonadati</taxon>
        <taxon>Pseudomonadota</taxon>
        <taxon>Alphaproteobacteria</taxon>
        <taxon>Hyphomicrobiales</taxon>
        <taxon>Phyllobacteriaceae</taxon>
        <taxon>Nitratireductor</taxon>
    </lineage>
</organism>
<dbReference type="PATRIC" id="fig|391937.3.peg.3937"/>
<dbReference type="Proteomes" id="UP000006786">
    <property type="component" value="Unassembled WGS sequence"/>
</dbReference>
<dbReference type="RefSeq" id="WP_008598895.1">
    <property type="nucleotide sequence ID" value="NZ_AMRM01000028.1"/>
</dbReference>
<dbReference type="EMBL" id="AMRM01000028">
    <property type="protein sequence ID" value="EKF17163.1"/>
    <property type="molecule type" value="Genomic_DNA"/>
</dbReference>
<keyword evidence="3" id="KW-1185">Reference proteome</keyword>
<feature type="region of interest" description="Disordered" evidence="1">
    <location>
        <begin position="1"/>
        <end position="29"/>
    </location>
</feature>
<reference evidence="2 3" key="1">
    <citation type="journal article" date="2012" name="J. Bacteriol.">
        <title>Genome Sequence of Nitratireductor pacificus Type Strain pht-3B.</title>
        <authorList>
            <person name="Lai Q."/>
            <person name="Li G."/>
            <person name="Shao Z."/>
        </authorList>
    </citation>
    <scope>NUCLEOTIDE SEQUENCE [LARGE SCALE GENOMIC DNA]</scope>
    <source>
        <strain evidence="3">pht-3B</strain>
    </source>
</reference>
<dbReference type="STRING" id="391937.NA2_19181"/>
<evidence type="ECO:0000313" key="3">
    <source>
        <dbReference type="Proteomes" id="UP000006786"/>
    </source>
</evidence>
<sequence>MPYSTLHELTKSMSPATGGHGFLKSKKRAKPNKPIFTIPKMKQVAKLAEGMGKTVTTFTVNGDGGFTLVASEPGATPEAESNEWDEVLPNGKA</sequence>
<name>K2MYX8_9HYPH</name>
<evidence type="ECO:0000256" key="1">
    <source>
        <dbReference type="SAM" id="MobiDB-lite"/>
    </source>
</evidence>
<evidence type="ECO:0000313" key="2">
    <source>
        <dbReference type="EMBL" id="EKF17163.1"/>
    </source>
</evidence>